<dbReference type="InterPro" id="IPR042530">
    <property type="entry name" value="EME1/EME2_C"/>
</dbReference>
<evidence type="ECO:0000256" key="1">
    <source>
        <dbReference type="ARBA" id="ARBA00004123"/>
    </source>
</evidence>
<evidence type="ECO:0000256" key="5">
    <source>
        <dbReference type="ARBA" id="ARBA00023204"/>
    </source>
</evidence>
<evidence type="ECO:0000259" key="9">
    <source>
        <dbReference type="SMART" id="SM00891"/>
    </source>
</evidence>
<evidence type="ECO:0000256" key="4">
    <source>
        <dbReference type="ARBA" id="ARBA00023172"/>
    </source>
</evidence>
<dbReference type="PANTHER" id="PTHR21077">
    <property type="entry name" value="EME1 PROTEIN"/>
    <property type="match status" value="1"/>
</dbReference>
<organism evidence="10 11">
    <name type="scientific">Cyprinus carpio</name>
    <name type="common">Common carp</name>
    <dbReference type="NCBI Taxonomy" id="7962"/>
    <lineage>
        <taxon>Eukaryota</taxon>
        <taxon>Metazoa</taxon>
        <taxon>Chordata</taxon>
        <taxon>Craniata</taxon>
        <taxon>Vertebrata</taxon>
        <taxon>Euteleostomi</taxon>
        <taxon>Actinopterygii</taxon>
        <taxon>Neopterygii</taxon>
        <taxon>Teleostei</taxon>
        <taxon>Ostariophysi</taxon>
        <taxon>Cypriniformes</taxon>
        <taxon>Cyprinidae</taxon>
        <taxon>Cyprininae</taxon>
        <taxon>Cyprinus</taxon>
    </lineage>
</organism>
<dbReference type="GO" id="GO:0005634">
    <property type="term" value="C:nucleus"/>
    <property type="evidence" value="ECO:0007669"/>
    <property type="project" value="UniProtKB-SubCell"/>
</dbReference>
<dbReference type="GO" id="GO:0000712">
    <property type="term" value="P:resolution of meiotic recombination intermediates"/>
    <property type="evidence" value="ECO:0007669"/>
    <property type="project" value="TreeGrafter"/>
</dbReference>
<keyword evidence="7" id="KW-0175">Coiled coil</keyword>
<feature type="coiled-coil region" evidence="7">
    <location>
        <begin position="180"/>
        <end position="214"/>
    </location>
</feature>
<evidence type="ECO:0000313" key="10">
    <source>
        <dbReference type="Ensembl" id="ENSCCRP00010025548.1"/>
    </source>
</evidence>
<proteinExistence type="inferred from homology"/>
<accession>A0A8C1J0T1</accession>
<comment type="similarity">
    <text evidence="2">Belongs to the EME1/MMS4 family.</text>
</comment>
<evidence type="ECO:0000256" key="8">
    <source>
        <dbReference type="SAM" id="MobiDB-lite"/>
    </source>
</evidence>
<dbReference type="InterPro" id="IPR006166">
    <property type="entry name" value="ERCC4_domain"/>
</dbReference>
<dbReference type="Pfam" id="PF21292">
    <property type="entry name" value="EME1-MUS81_C"/>
    <property type="match status" value="1"/>
</dbReference>
<keyword evidence="11" id="KW-1185">Reference proteome</keyword>
<dbReference type="GO" id="GO:0006302">
    <property type="term" value="P:double-strand break repair"/>
    <property type="evidence" value="ECO:0007669"/>
    <property type="project" value="TreeGrafter"/>
</dbReference>
<dbReference type="Pfam" id="PF02732">
    <property type="entry name" value="ERCC4"/>
    <property type="match status" value="1"/>
</dbReference>
<dbReference type="GO" id="GO:0003677">
    <property type="term" value="F:DNA binding"/>
    <property type="evidence" value="ECO:0007669"/>
    <property type="project" value="InterPro"/>
</dbReference>
<evidence type="ECO:0000256" key="6">
    <source>
        <dbReference type="ARBA" id="ARBA00023242"/>
    </source>
</evidence>
<dbReference type="GO" id="GO:0031573">
    <property type="term" value="P:mitotic intra-S DNA damage checkpoint signaling"/>
    <property type="evidence" value="ECO:0007669"/>
    <property type="project" value="TreeGrafter"/>
</dbReference>
<evidence type="ECO:0000256" key="3">
    <source>
        <dbReference type="ARBA" id="ARBA00022763"/>
    </source>
</evidence>
<keyword evidence="4" id="KW-0233">DNA recombination</keyword>
<dbReference type="AlphaFoldDB" id="A0A8C1J0T1"/>
<evidence type="ECO:0000256" key="2">
    <source>
        <dbReference type="ARBA" id="ARBA00005313"/>
    </source>
</evidence>
<sequence length="565" mass="62776">MTCIGRPGFLLSDSDSSDSEELPVFDFSQSKSRQPNLVVLDSSDSEMAPVADPVSSLEVHAPAGAARSNVLMVSSDSEEEAMIPLAVRLKQKQLGLSAAAISAEETRASNVVSNGCSRLLDVPAHHINPEAQPVERNNICSNIIRQCSSNNNAQYLTKEPPPEADNGTYLAKRKKTPAEVEAARQEAVRKRALREHQQEEKERLRMEKKALADAVKILRPEECIKHMVVTVDPGRWQYLHLLNGLLEGGGALLTSLHAMGCSCAIEKQSLPRSVTWARRSPCPQTGEMMSIPDSNTVIQVPVDDFVTMINNYCKRQYNGVLMESGISLTTWIQGLMSRNPGRTLSLVVIDIDKYFRSQNSKCQKKYREAVLGEEKNVGLQGAQKKRRKKDDINQLPEVSRVQVEEALVDLQLQTGVQVRFLSTWKDFTDYITMSTKAVAEAPFKRERDKTGFTFCLESEWAGGQKVDRTGNGLLQVWKRQIQQLNRVSPDMASAILSAYPSPRLLAQAYARCKSEHEKVGLLADILIRRGEGVTSTTRRVGPELSKRVFLLMMSCDAHQPLDSAV</sequence>
<dbReference type="PANTHER" id="PTHR21077:SF7">
    <property type="entry name" value="CROSSOVER JUNCTION ENDONUCLEASE EME1"/>
    <property type="match status" value="1"/>
</dbReference>
<dbReference type="FunFam" id="1.10.150.670:FF:000002">
    <property type="entry name" value="Crossover junction endonuclease EME1"/>
    <property type="match status" value="1"/>
</dbReference>
<reference evidence="10" key="2">
    <citation type="submission" date="2025-09" db="UniProtKB">
        <authorList>
            <consortium name="Ensembl"/>
        </authorList>
    </citation>
    <scope>IDENTIFICATION</scope>
</reference>
<dbReference type="Proteomes" id="UP000694427">
    <property type="component" value="Unplaced"/>
</dbReference>
<evidence type="ECO:0000256" key="7">
    <source>
        <dbReference type="SAM" id="Coils"/>
    </source>
</evidence>
<dbReference type="SMART" id="SM00891">
    <property type="entry name" value="ERCC4"/>
    <property type="match status" value="1"/>
</dbReference>
<dbReference type="Gene3D" id="1.10.150.670">
    <property type="entry name" value="Crossover junction endonuclease EME1, DNA-binding domain"/>
    <property type="match status" value="1"/>
</dbReference>
<dbReference type="GO" id="GO:0008821">
    <property type="term" value="F:crossover junction DNA endonuclease activity"/>
    <property type="evidence" value="ECO:0007669"/>
    <property type="project" value="TreeGrafter"/>
</dbReference>
<gene>
    <name evidence="10" type="primary">eme1</name>
</gene>
<feature type="domain" description="ERCC4" evidence="9">
    <location>
        <begin position="228"/>
        <end position="510"/>
    </location>
</feature>
<feature type="region of interest" description="Disordered" evidence="8">
    <location>
        <begin position="1"/>
        <end position="27"/>
    </location>
</feature>
<keyword evidence="6" id="KW-0539">Nucleus</keyword>
<dbReference type="InterPro" id="IPR043086">
    <property type="entry name" value="EME1_nucdom_sub1"/>
</dbReference>
<comment type="subcellular location">
    <subcellularLocation>
        <location evidence="1">Nucleus</location>
    </subcellularLocation>
</comment>
<name>A0A8C1J0T1_CYPCA</name>
<dbReference type="FunFam" id="3.40.1620.30:FF:000001">
    <property type="entry name" value="Essential meiotic structure-specific endonuclease 1"/>
    <property type="match status" value="1"/>
</dbReference>
<keyword evidence="3" id="KW-0227">DNA damage</keyword>
<dbReference type="InterPro" id="IPR043087">
    <property type="entry name" value="Eme1_nucdom_sub2"/>
</dbReference>
<dbReference type="GO" id="GO:0031297">
    <property type="term" value="P:replication fork processing"/>
    <property type="evidence" value="ECO:0007669"/>
    <property type="project" value="TreeGrafter"/>
</dbReference>
<evidence type="ECO:0000313" key="11">
    <source>
        <dbReference type="Proteomes" id="UP000694427"/>
    </source>
</evidence>
<dbReference type="Ensembl" id="ENSCCRT00010028037.1">
    <property type="protein sequence ID" value="ENSCCRP00010025548.1"/>
    <property type="gene ID" value="ENSCCRG00010011000.1"/>
</dbReference>
<protein>
    <recommendedName>
        <fullName evidence="9">ERCC4 domain-containing protein</fullName>
    </recommendedName>
</protein>
<dbReference type="Gene3D" id="4.10.800.30">
    <property type="entry name" value="ERCC4, Mus81-Eme1 complex, nuclease domain, subdomain 2"/>
    <property type="match status" value="1"/>
</dbReference>
<reference evidence="10" key="1">
    <citation type="submission" date="2025-08" db="UniProtKB">
        <authorList>
            <consortium name="Ensembl"/>
        </authorList>
    </citation>
    <scope>IDENTIFICATION</scope>
</reference>
<dbReference type="GO" id="GO:0048476">
    <property type="term" value="C:Holliday junction resolvase complex"/>
    <property type="evidence" value="ECO:0007669"/>
    <property type="project" value="InterPro"/>
</dbReference>
<dbReference type="InterPro" id="IPR033310">
    <property type="entry name" value="Mms4/EME1/EME2"/>
</dbReference>
<dbReference type="Gene3D" id="3.40.1620.30">
    <property type="entry name" value="ERCC4, Mus81-Eme1 complex, nuclease domain, subdomain 1"/>
    <property type="match status" value="1"/>
</dbReference>
<keyword evidence="5" id="KW-0234">DNA repair</keyword>